<dbReference type="Gene3D" id="3.60.10.10">
    <property type="entry name" value="Endonuclease/exonuclease/phosphatase"/>
    <property type="match status" value="1"/>
</dbReference>
<dbReference type="PROSITE" id="PS50878">
    <property type="entry name" value="RT_POL"/>
    <property type="match status" value="1"/>
</dbReference>
<evidence type="ECO:0000259" key="1">
    <source>
        <dbReference type="PROSITE" id="PS50878"/>
    </source>
</evidence>
<dbReference type="SUPFAM" id="SSF56672">
    <property type="entry name" value="DNA/RNA polymerases"/>
    <property type="match status" value="1"/>
</dbReference>
<dbReference type="Proteomes" id="UP000716291">
    <property type="component" value="Unassembled WGS sequence"/>
</dbReference>
<evidence type="ECO:0000313" key="3">
    <source>
        <dbReference type="Proteomes" id="UP000716291"/>
    </source>
</evidence>
<dbReference type="SUPFAM" id="SSF56219">
    <property type="entry name" value="DNase I-like"/>
    <property type="match status" value="1"/>
</dbReference>
<evidence type="ECO:0000313" key="2">
    <source>
        <dbReference type="EMBL" id="KAG1304129.1"/>
    </source>
</evidence>
<gene>
    <name evidence="2" type="ORF">G6F64_009471</name>
</gene>
<dbReference type="OrthoDB" id="2288491at2759"/>
<dbReference type="AlphaFoldDB" id="A0A9P6X2X1"/>
<dbReference type="InterPro" id="IPR043502">
    <property type="entry name" value="DNA/RNA_pol_sf"/>
</dbReference>
<sequence length="779" mass="88816">MNNRNKRKALSLLSLNRNSLFKVSNPTSRKHLIRYIRSKSPTFVSLQEIDNSGSHGIHLQTLHQQFCCQQSLWTQYCGLLCFDPQYFLTRIPLPDDSRCILAQVTHVNGQMAPFNILVVYAPASSNRARQEFFDTLLTFRQLSPYDPISCVDRMVIAGDFNYSLQSSSRAHRSNPPPQWLHFLQCHFQNVMTDLRSLETATFRRGATTRSTIDYIYVSLDMSINYVDADVEFLNSEWTDHALLQVTLKTDLLDTGPGLWRANPVYTNIKEYRQKLANMLTRLYDQEIASSELSPQDLWDMIKTRVNKFTRRFGRQKVDWRKQQIVALQRKRQRLLRGSFPTSLLAIHLPRVEQQIQTLQQEITSIAILKAERTWRERGETDAGYLKKSATSRLVQRSIPPLMNPANQTICSSQDQMLAVTEQFYTELYSADPICSASMENMVSHIPDSCRISNDDSDLMTSPFLMDEIIAQVKRTPKISSPGTDGLSYVFLNLIFQHPKYSDLILRVFNDALSGSLFPKSWLETCICLLPKKGDLSLLKNWRPITLINCDAKIFTRLLNSRLVLVTSSLISPWQSGFMKERFIADNGALVNLAIEQASIRNSDEVGLLCDQEKAYDRIHPDYLRAVLIQFGFPEQFVQSITSLFYGTSMRVNVNGHLTLPVTLRRGLRQGDPISPILFNLAIEPLNRAINDSTSIQGFLPPSLSLPNIRDPLHGPSSLQPLKVLAYADDLLIFLRNATDLDEVQSLIQHYNQASNAKMNYDKQLLSPYPGPLILIGCLH</sequence>
<dbReference type="InterPro" id="IPR000477">
    <property type="entry name" value="RT_dom"/>
</dbReference>
<dbReference type="PANTHER" id="PTHR31635:SF196">
    <property type="entry name" value="REVERSE TRANSCRIPTASE DOMAIN-CONTAINING PROTEIN-RELATED"/>
    <property type="match status" value="1"/>
</dbReference>
<dbReference type="Pfam" id="PF03372">
    <property type="entry name" value="Exo_endo_phos"/>
    <property type="match status" value="1"/>
</dbReference>
<dbReference type="CDD" id="cd01650">
    <property type="entry name" value="RT_nLTR_like"/>
    <property type="match status" value="1"/>
</dbReference>
<dbReference type="Pfam" id="PF00078">
    <property type="entry name" value="RVT_1"/>
    <property type="match status" value="1"/>
</dbReference>
<organism evidence="2 3">
    <name type="scientific">Rhizopus oryzae</name>
    <name type="common">Mucormycosis agent</name>
    <name type="synonym">Rhizopus arrhizus var. delemar</name>
    <dbReference type="NCBI Taxonomy" id="64495"/>
    <lineage>
        <taxon>Eukaryota</taxon>
        <taxon>Fungi</taxon>
        <taxon>Fungi incertae sedis</taxon>
        <taxon>Mucoromycota</taxon>
        <taxon>Mucoromycotina</taxon>
        <taxon>Mucoromycetes</taxon>
        <taxon>Mucorales</taxon>
        <taxon>Mucorineae</taxon>
        <taxon>Rhizopodaceae</taxon>
        <taxon>Rhizopus</taxon>
    </lineage>
</organism>
<dbReference type="InterPro" id="IPR036691">
    <property type="entry name" value="Endo/exonu/phosph_ase_sf"/>
</dbReference>
<dbReference type="InterPro" id="IPR005135">
    <property type="entry name" value="Endo/exonuclease/phosphatase"/>
</dbReference>
<reference evidence="2" key="1">
    <citation type="journal article" date="2020" name="Microb. Genom.">
        <title>Genetic diversity of clinical and environmental Mucorales isolates obtained from an investigation of mucormycosis cases among solid organ transplant recipients.</title>
        <authorList>
            <person name="Nguyen M.H."/>
            <person name="Kaul D."/>
            <person name="Muto C."/>
            <person name="Cheng S.J."/>
            <person name="Richter R.A."/>
            <person name="Bruno V.M."/>
            <person name="Liu G."/>
            <person name="Beyhan S."/>
            <person name="Sundermann A.J."/>
            <person name="Mounaud S."/>
            <person name="Pasculle A.W."/>
            <person name="Nierman W.C."/>
            <person name="Driscoll E."/>
            <person name="Cumbie R."/>
            <person name="Clancy C.J."/>
            <person name="Dupont C.L."/>
        </authorList>
    </citation>
    <scope>NUCLEOTIDE SEQUENCE</scope>
    <source>
        <strain evidence="2">GL11</strain>
    </source>
</reference>
<accession>A0A9P6X2X1</accession>
<protein>
    <recommendedName>
        <fullName evidence="1">Reverse transcriptase domain-containing protein</fullName>
    </recommendedName>
</protein>
<dbReference type="EMBL" id="JAANQT010001732">
    <property type="protein sequence ID" value="KAG1304129.1"/>
    <property type="molecule type" value="Genomic_DNA"/>
</dbReference>
<comment type="caution">
    <text evidence="2">The sequence shown here is derived from an EMBL/GenBank/DDBJ whole genome shotgun (WGS) entry which is preliminary data.</text>
</comment>
<dbReference type="PANTHER" id="PTHR31635">
    <property type="entry name" value="REVERSE TRANSCRIPTASE DOMAIN-CONTAINING PROTEIN-RELATED"/>
    <property type="match status" value="1"/>
</dbReference>
<feature type="domain" description="Reverse transcriptase" evidence="1">
    <location>
        <begin position="510"/>
        <end position="779"/>
    </location>
</feature>
<proteinExistence type="predicted"/>
<name>A0A9P6X2X1_RHIOR</name>
<keyword evidence="3" id="KW-1185">Reference proteome</keyword>
<dbReference type="GO" id="GO:0003824">
    <property type="term" value="F:catalytic activity"/>
    <property type="evidence" value="ECO:0007669"/>
    <property type="project" value="InterPro"/>
</dbReference>